<gene>
    <name evidence="1" type="ORF">Vse01_05010</name>
</gene>
<proteinExistence type="predicted"/>
<accession>A0A9W5XJ72</accession>
<protein>
    <submittedName>
        <fullName evidence="1">Uncharacterized protein</fullName>
    </submittedName>
</protein>
<dbReference type="EMBL" id="BOPD01000004">
    <property type="protein sequence ID" value="GIJ31353.1"/>
    <property type="molecule type" value="Genomic_DNA"/>
</dbReference>
<keyword evidence="2" id="KW-1185">Reference proteome</keyword>
<reference evidence="1" key="1">
    <citation type="submission" date="2021-01" db="EMBL/GenBank/DDBJ databases">
        <title>Whole genome shotgun sequence of Verrucosispora sediminis NBRC 107745.</title>
        <authorList>
            <person name="Komaki H."/>
            <person name="Tamura T."/>
        </authorList>
    </citation>
    <scope>NUCLEOTIDE SEQUENCE</scope>
    <source>
        <strain evidence="1">NBRC 107745</strain>
    </source>
</reference>
<evidence type="ECO:0000313" key="1">
    <source>
        <dbReference type="EMBL" id="GIJ31353.1"/>
    </source>
</evidence>
<dbReference type="Proteomes" id="UP000607311">
    <property type="component" value="Unassembled WGS sequence"/>
</dbReference>
<comment type="caution">
    <text evidence="1">The sequence shown here is derived from an EMBL/GenBank/DDBJ whole genome shotgun (WGS) entry which is preliminary data.</text>
</comment>
<dbReference type="AlphaFoldDB" id="A0A9W5XJ72"/>
<sequence>MVRGASPGLPHRNTEVLVDVTSIISAEDFVVAQNRGTRPDDPFARQAFVELIQSLIFMDRVWVAHPVLDRPSAADFGARPYLLRALADVGLLHPLQLDDDETNRMRDAEETALHELQSWRGNQVLGQFIGQAVTCDDALPDSRNSLSKRIHGWCAFQAANVRVAGHHTDRITTSDGVEDDPFGTWARAASIVLRGPLRLMAPPGEEVYVAATLARGLKYQARADATRLSYQAHPVRRDFLLTFDLSTEGATETVVLDVIKAIRGIHESLVTAADDNDTHRVQLLELELPLLGGRLWQADETGRLGEREWTDLIVARIADYRDKAADLRAAVARCVTDEDHLRLARDINGAKRQLLERLGLRRVALSPVEQELVNGVASVTESVPGVPKVAGMWIGARALGKQVSATGTPVQRFLYKEFYRAWKRAGR</sequence>
<organism evidence="1 2">
    <name type="scientific">Micromonospora sediminimaris</name>
    <dbReference type="NCBI Taxonomy" id="547162"/>
    <lineage>
        <taxon>Bacteria</taxon>
        <taxon>Bacillati</taxon>
        <taxon>Actinomycetota</taxon>
        <taxon>Actinomycetes</taxon>
        <taxon>Micromonosporales</taxon>
        <taxon>Micromonosporaceae</taxon>
        <taxon>Micromonospora</taxon>
    </lineage>
</organism>
<evidence type="ECO:0000313" key="2">
    <source>
        <dbReference type="Proteomes" id="UP000607311"/>
    </source>
</evidence>
<name>A0A9W5XJ72_9ACTN</name>